<dbReference type="Proteomes" id="UP000827092">
    <property type="component" value="Unassembled WGS sequence"/>
</dbReference>
<proteinExistence type="predicted"/>
<evidence type="ECO:0000313" key="1">
    <source>
        <dbReference type="EMBL" id="KAG8171854.1"/>
    </source>
</evidence>
<comment type="caution">
    <text evidence="1">The sequence shown here is derived from an EMBL/GenBank/DDBJ whole genome shotgun (WGS) entry which is preliminary data.</text>
</comment>
<sequence>MFNCCSHGTLLQLQSSRFSLEYLLLPTKICTVAAPGGLTPGTFTHATATLLLTAAPRSDVDLQRQNRYGPSTRVSSGLVLPGIVSHIFRVPTCARQTPPTFHKWNAAGLRCAPPARERGSLNAPTPPACTFISPPALFKTPLTRAHVRLLGPCFQDGSGW</sequence>
<reference evidence="1 2" key="1">
    <citation type="journal article" date="2022" name="Nat. Ecol. Evol.">
        <title>A masculinizing supergene underlies an exaggerated male reproductive morph in a spider.</title>
        <authorList>
            <person name="Hendrickx F."/>
            <person name="De Corte Z."/>
            <person name="Sonet G."/>
            <person name="Van Belleghem S.M."/>
            <person name="Kostlbacher S."/>
            <person name="Vangestel C."/>
        </authorList>
    </citation>
    <scope>NUCLEOTIDE SEQUENCE [LARGE SCALE GENOMIC DNA]</scope>
    <source>
        <strain evidence="1">W744_W776</strain>
    </source>
</reference>
<evidence type="ECO:0000313" key="2">
    <source>
        <dbReference type="Proteomes" id="UP000827092"/>
    </source>
</evidence>
<gene>
    <name evidence="1" type="ORF">JTE90_012943</name>
</gene>
<name>A0AAV6TJR9_9ARAC</name>
<keyword evidence="2" id="KW-1185">Reference proteome</keyword>
<protein>
    <submittedName>
        <fullName evidence="1">Uncharacterized protein</fullName>
    </submittedName>
</protein>
<organism evidence="1 2">
    <name type="scientific">Oedothorax gibbosus</name>
    <dbReference type="NCBI Taxonomy" id="931172"/>
    <lineage>
        <taxon>Eukaryota</taxon>
        <taxon>Metazoa</taxon>
        <taxon>Ecdysozoa</taxon>
        <taxon>Arthropoda</taxon>
        <taxon>Chelicerata</taxon>
        <taxon>Arachnida</taxon>
        <taxon>Araneae</taxon>
        <taxon>Araneomorphae</taxon>
        <taxon>Entelegynae</taxon>
        <taxon>Araneoidea</taxon>
        <taxon>Linyphiidae</taxon>
        <taxon>Erigoninae</taxon>
        <taxon>Oedothorax</taxon>
    </lineage>
</organism>
<accession>A0AAV6TJR9</accession>
<dbReference type="EMBL" id="JAFNEN010003475">
    <property type="protein sequence ID" value="KAG8171854.1"/>
    <property type="molecule type" value="Genomic_DNA"/>
</dbReference>
<dbReference type="AlphaFoldDB" id="A0AAV6TJR9"/>